<gene>
    <name evidence="4" type="ORF">JR050_10530</name>
</gene>
<dbReference type="EMBL" id="JAFELM010000030">
    <property type="protein sequence ID" value="MBM6618093.1"/>
    <property type="molecule type" value="Genomic_DNA"/>
</dbReference>
<protein>
    <submittedName>
        <fullName evidence="4">EAL domain-containing protein</fullName>
    </submittedName>
</protein>
<name>A0ABS2DI19_9BACI</name>
<dbReference type="PROSITE" id="PS50883">
    <property type="entry name" value="EAL"/>
    <property type="match status" value="1"/>
</dbReference>
<keyword evidence="5" id="KW-1185">Reference proteome</keyword>
<dbReference type="PANTHER" id="PTHR44757:SF2">
    <property type="entry name" value="BIOFILM ARCHITECTURE MAINTENANCE PROTEIN MBAA"/>
    <property type="match status" value="1"/>
</dbReference>
<keyword evidence="1" id="KW-0812">Transmembrane</keyword>
<dbReference type="InterPro" id="IPR035919">
    <property type="entry name" value="EAL_sf"/>
</dbReference>
<evidence type="ECO:0000259" key="3">
    <source>
        <dbReference type="PROSITE" id="PS50887"/>
    </source>
</evidence>
<dbReference type="PANTHER" id="PTHR44757">
    <property type="entry name" value="DIGUANYLATE CYCLASE DGCP"/>
    <property type="match status" value="1"/>
</dbReference>
<comment type="caution">
    <text evidence="4">The sequence shown here is derived from an EMBL/GenBank/DDBJ whole genome shotgun (WGS) entry which is preliminary data.</text>
</comment>
<dbReference type="NCBIfam" id="TIGR00254">
    <property type="entry name" value="GGDEF"/>
    <property type="match status" value="1"/>
</dbReference>
<organism evidence="4 5">
    <name type="scientific">Bacillus suaedaesalsae</name>
    <dbReference type="NCBI Taxonomy" id="2810349"/>
    <lineage>
        <taxon>Bacteria</taxon>
        <taxon>Bacillati</taxon>
        <taxon>Bacillota</taxon>
        <taxon>Bacilli</taxon>
        <taxon>Bacillales</taxon>
        <taxon>Bacillaceae</taxon>
        <taxon>Bacillus</taxon>
    </lineage>
</organism>
<accession>A0ABS2DI19</accession>
<feature type="transmembrane region" description="Helical" evidence="1">
    <location>
        <begin position="17"/>
        <end position="35"/>
    </location>
</feature>
<dbReference type="Gene3D" id="3.30.70.270">
    <property type="match status" value="1"/>
</dbReference>
<keyword evidence="1" id="KW-0472">Membrane</keyword>
<dbReference type="InterPro" id="IPR001633">
    <property type="entry name" value="EAL_dom"/>
</dbReference>
<feature type="domain" description="EAL" evidence="2">
    <location>
        <begin position="383"/>
        <end position="636"/>
    </location>
</feature>
<dbReference type="InterPro" id="IPR000160">
    <property type="entry name" value="GGDEF_dom"/>
</dbReference>
<dbReference type="RefSeq" id="WP_204203460.1">
    <property type="nucleotide sequence ID" value="NZ_JAFELM010000030.1"/>
</dbReference>
<evidence type="ECO:0000259" key="2">
    <source>
        <dbReference type="PROSITE" id="PS50883"/>
    </source>
</evidence>
<dbReference type="CDD" id="cd01949">
    <property type="entry name" value="GGDEF"/>
    <property type="match status" value="1"/>
</dbReference>
<dbReference type="InterPro" id="IPR043128">
    <property type="entry name" value="Rev_trsase/Diguanyl_cyclase"/>
</dbReference>
<dbReference type="SUPFAM" id="SSF55073">
    <property type="entry name" value="Nucleotide cyclase"/>
    <property type="match status" value="1"/>
</dbReference>
<dbReference type="SMART" id="SM00052">
    <property type="entry name" value="EAL"/>
    <property type="match status" value="1"/>
</dbReference>
<dbReference type="CDD" id="cd01948">
    <property type="entry name" value="EAL"/>
    <property type="match status" value="1"/>
</dbReference>
<dbReference type="Gene3D" id="3.30.450.20">
    <property type="entry name" value="PAS domain"/>
    <property type="match status" value="1"/>
</dbReference>
<dbReference type="PROSITE" id="PS50887">
    <property type="entry name" value="GGDEF"/>
    <property type="match status" value="1"/>
</dbReference>
<dbReference type="Pfam" id="PF00563">
    <property type="entry name" value="EAL"/>
    <property type="match status" value="1"/>
</dbReference>
<dbReference type="SMART" id="SM00267">
    <property type="entry name" value="GGDEF"/>
    <property type="match status" value="1"/>
</dbReference>
<dbReference type="InterPro" id="IPR029787">
    <property type="entry name" value="Nucleotide_cyclase"/>
</dbReference>
<reference evidence="4 5" key="1">
    <citation type="submission" date="2021-02" db="EMBL/GenBank/DDBJ databases">
        <title>Bacillus sp. RD4P76, an endophyte from a halophyte.</title>
        <authorList>
            <person name="Sun J.-Q."/>
        </authorList>
    </citation>
    <scope>NUCLEOTIDE SEQUENCE [LARGE SCALE GENOMIC DNA]</scope>
    <source>
        <strain evidence="4 5">RD4P76</strain>
    </source>
</reference>
<evidence type="ECO:0000313" key="4">
    <source>
        <dbReference type="EMBL" id="MBM6618093.1"/>
    </source>
</evidence>
<dbReference type="InterPro" id="IPR035965">
    <property type="entry name" value="PAS-like_dom_sf"/>
</dbReference>
<dbReference type="Proteomes" id="UP001518925">
    <property type="component" value="Unassembled WGS sequence"/>
</dbReference>
<dbReference type="SUPFAM" id="SSF55785">
    <property type="entry name" value="PYP-like sensor domain (PAS domain)"/>
    <property type="match status" value="1"/>
</dbReference>
<feature type="transmembrane region" description="Helical" evidence="1">
    <location>
        <begin position="47"/>
        <end position="66"/>
    </location>
</feature>
<dbReference type="SUPFAM" id="SSF141868">
    <property type="entry name" value="EAL domain-like"/>
    <property type="match status" value="1"/>
</dbReference>
<proteinExistence type="predicted"/>
<sequence length="638" mass="73089">MKIKKAEPTFYHILRKSAILLLLIGALFFLVLFSIGTDRIKSSDITIYVLLLLTFLLSFFTVYLVIRQALNQSNTQLLIEKEKLKIVNEFRESLSILPALLYRIKKNADGEMVVVYHEGKRAEEIGLTTENVKGMPIKEFLHKDIYETTILPFERAFTGNVVEFRVKTDTHIYEHTVTPIFDPATKEVIEISGYGVDITAHELANKKMKDLTEYDQLTGLYNRDKYAQVVERFIQEENENKQITILLIDLDDFKHINDTLGHSTGDQLLINVSNKLRELFLPDHDLFRLGGDEFVVLITHAITRDETINICQNIIQIIKEPISIGDHQLYTSASIGIAFYPEHATDSKFLLKQADLAMYRAKNEGKNNYFIYSKEMMDETIERIEMQKSLRHAVENQEFTLYYQPQIDVLTNDVVGVEALLRWYHPTKGFVSPLEFIPIAEETGMIQEIGEWVLRKACEQFSRWKVEGYEVPISVNLSAKQFKQVNLSVMIQDIIEETNMDPTCLTIEITESTSMEDVQFTISLLEELQNKGIEISIDDFGTGYSSLSYLQKLPINCLKIDRSFIQGIESRTNGIALVKTIIDLAENLNFSVIAEGVETIEQRDILSNLGCHKIQGFVYSKPITAEEIMSLMNNKIAI</sequence>
<dbReference type="Pfam" id="PF00990">
    <property type="entry name" value="GGDEF"/>
    <property type="match status" value="1"/>
</dbReference>
<feature type="domain" description="GGDEF" evidence="3">
    <location>
        <begin position="241"/>
        <end position="374"/>
    </location>
</feature>
<dbReference type="InterPro" id="IPR052155">
    <property type="entry name" value="Biofilm_reg_signaling"/>
</dbReference>
<dbReference type="Gene3D" id="3.20.20.450">
    <property type="entry name" value="EAL domain"/>
    <property type="match status" value="1"/>
</dbReference>
<evidence type="ECO:0000313" key="5">
    <source>
        <dbReference type="Proteomes" id="UP001518925"/>
    </source>
</evidence>
<keyword evidence="1" id="KW-1133">Transmembrane helix</keyword>
<evidence type="ECO:0000256" key="1">
    <source>
        <dbReference type="SAM" id="Phobius"/>
    </source>
</evidence>